<evidence type="ECO:0000313" key="3">
    <source>
        <dbReference type="Proteomes" id="UP000198881"/>
    </source>
</evidence>
<evidence type="ECO:0000313" key="2">
    <source>
        <dbReference type="EMBL" id="SFV20051.1"/>
    </source>
</evidence>
<dbReference type="AlphaFoldDB" id="A0A1I7MDQ7"/>
<dbReference type="Proteomes" id="UP000198881">
    <property type="component" value="Unassembled WGS sequence"/>
</dbReference>
<protein>
    <submittedName>
        <fullName evidence="2">Uncharacterized protein</fullName>
    </submittedName>
</protein>
<dbReference type="RefSeq" id="WP_091692726.1">
    <property type="nucleotide sequence ID" value="NZ_CP136963.1"/>
</dbReference>
<organism evidence="2 3">
    <name type="scientific">Micrococcus terreus</name>
    <dbReference type="NCBI Taxonomy" id="574650"/>
    <lineage>
        <taxon>Bacteria</taxon>
        <taxon>Bacillati</taxon>
        <taxon>Actinomycetota</taxon>
        <taxon>Actinomycetes</taxon>
        <taxon>Micrococcales</taxon>
        <taxon>Micrococcaceae</taxon>
        <taxon>Micrococcus</taxon>
    </lineage>
</organism>
<gene>
    <name evidence="2" type="ORF">SAMN04487966_10164</name>
</gene>
<evidence type="ECO:0000256" key="1">
    <source>
        <dbReference type="SAM" id="MobiDB-lite"/>
    </source>
</evidence>
<accession>A0A1I7MDQ7</accession>
<feature type="region of interest" description="Disordered" evidence="1">
    <location>
        <begin position="93"/>
        <end position="119"/>
    </location>
</feature>
<name>A0A1I7MDQ7_9MICC</name>
<keyword evidence="3" id="KW-1185">Reference proteome</keyword>
<reference evidence="2 3" key="1">
    <citation type="submission" date="2016-10" db="EMBL/GenBank/DDBJ databases">
        <authorList>
            <person name="de Groot N.N."/>
        </authorList>
    </citation>
    <scope>NUCLEOTIDE SEQUENCE [LARGE SCALE GENOMIC DNA]</scope>
    <source>
        <strain evidence="2 3">CGMCC 1.7054</strain>
    </source>
</reference>
<dbReference type="EMBL" id="FPCG01000001">
    <property type="protein sequence ID" value="SFV20051.1"/>
    <property type="molecule type" value="Genomic_DNA"/>
</dbReference>
<sequence length="158" mass="17302">MMYLIEPDATVLMTSHDLGAIKVMERRDGRDPARLAWTPAPAGIQPSDVLAAALRHGIDIRRGLMVHPAFVETLMEPARLRRIAEEQRRVEEQLASLGPVSGQSDEDRAALKKARQDADDAIHEAEVAADKLKNEDVKDHLVAAWQRMGGTLAGSHAA</sequence>
<dbReference type="OrthoDB" id="4964231at2"/>
<proteinExistence type="predicted"/>
<feature type="compositionally biased region" description="Basic and acidic residues" evidence="1">
    <location>
        <begin position="105"/>
        <end position="119"/>
    </location>
</feature>